<dbReference type="Proteomes" id="UP001165186">
    <property type="component" value="Unassembled WGS sequence"/>
</dbReference>
<protein>
    <submittedName>
        <fullName evidence="1">Latent nuclear antigen</fullName>
    </submittedName>
</protein>
<accession>A0ACB5SFG2</accession>
<sequence>MALKSYWKSIPRLWVPKRWSNEVTTESSLPTKLLVALADLARHGAFNQMRLRAHQTTDHLFGKKSSDESQISDRPTLDALVPFAVEAEQEFIRLWPPDASAGLTGFDFIPKSHAVEQFGAWPQRDLYDQAYADTLVLEAYQNALNNRGSAFGDILYGPTISTKTIIDRIRDWKKYNRPAGKLWRVPDRNTITGYGAGERAIKEKRDCFFKLELCFEVPMAKIMLMDELRPEDAYYIPAGILKRLAQIVTRFPNINLKTLHHYLLAEKRHADGDRQYYNLSQKDIQKVISKLQNLQDEGKPINPGEEMLSPNLERALFGSPRIAYRHLKYKAPPVSYPATRVNNRQT</sequence>
<proteinExistence type="predicted"/>
<evidence type="ECO:0000313" key="2">
    <source>
        <dbReference type="Proteomes" id="UP001165186"/>
    </source>
</evidence>
<comment type="caution">
    <text evidence="1">The sequence shown here is derived from an EMBL/GenBank/DDBJ whole genome shotgun (WGS) entry which is preliminary data.</text>
</comment>
<name>A0ACB5SFG2_9PEZI</name>
<gene>
    <name evidence="1" type="primary">g10988</name>
    <name evidence="1" type="ORF">NpPPO83_00010988</name>
</gene>
<evidence type="ECO:0000313" key="1">
    <source>
        <dbReference type="EMBL" id="GME38365.1"/>
    </source>
</evidence>
<reference evidence="1" key="1">
    <citation type="submission" date="2024-09" db="EMBL/GenBank/DDBJ databases">
        <title>Draft Genome Sequences of Neofusicoccum parvum.</title>
        <authorList>
            <person name="Ashida A."/>
            <person name="Camagna M."/>
            <person name="Tanaka A."/>
            <person name="Takemoto D."/>
        </authorList>
    </citation>
    <scope>NUCLEOTIDE SEQUENCE</scope>
    <source>
        <strain evidence="1">PPO83</strain>
    </source>
</reference>
<keyword evidence="2" id="KW-1185">Reference proteome</keyword>
<organism evidence="1 2">
    <name type="scientific">Neofusicoccum parvum</name>
    <dbReference type="NCBI Taxonomy" id="310453"/>
    <lineage>
        <taxon>Eukaryota</taxon>
        <taxon>Fungi</taxon>
        <taxon>Dikarya</taxon>
        <taxon>Ascomycota</taxon>
        <taxon>Pezizomycotina</taxon>
        <taxon>Dothideomycetes</taxon>
        <taxon>Dothideomycetes incertae sedis</taxon>
        <taxon>Botryosphaeriales</taxon>
        <taxon>Botryosphaeriaceae</taxon>
        <taxon>Neofusicoccum</taxon>
    </lineage>
</organism>
<dbReference type="EMBL" id="BSXG01000083">
    <property type="protein sequence ID" value="GME38365.1"/>
    <property type="molecule type" value="Genomic_DNA"/>
</dbReference>